<organism evidence="1">
    <name type="scientific">Epinephelus bruneus</name>
    <name type="common">Longtooth grouper</name>
    <dbReference type="NCBI Taxonomy" id="323802"/>
    <lineage>
        <taxon>Eukaryota</taxon>
        <taxon>Metazoa</taxon>
        <taxon>Chordata</taxon>
        <taxon>Craniata</taxon>
        <taxon>Vertebrata</taxon>
        <taxon>Euteleostomi</taxon>
        <taxon>Actinopterygii</taxon>
        <taxon>Neopterygii</taxon>
        <taxon>Teleostei</taxon>
        <taxon>Neoteleostei</taxon>
        <taxon>Acanthomorphata</taxon>
        <taxon>Eupercaria</taxon>
        <taxon>Perciformes</taxon>
        <taxon>Serranoidei</taxon>
        <taxon>Serranidae</taxon>
        <taxon>Epinephelinae</taxon>
        <taxon>Epinephelini</taxon>
        <taxon>Epinephelus</taxon>
    </lineage>
</organism>
<dbReference type="EMBL" id="JN216953">
    <property type="protein sequence ID" value="AEM37698.1"/>
    <property type="molecule type" value="mRNA"/>
</dbReference>
<accession>G1FKJ5</accession>
<dbReference type="AlphaFoldDB" id="G1FKJ5"/>
<proteinExistence type="evidence at transcript level"/>
<name>G1FKJ5_EPIBR</name>
<feature type="non-terminal residue" evidence="1">
    <location>
        <position position="74"/>
    </location>
</feature>
<reference evidence="1" key="1">
    <citation type="submission" date="2011-07" db="EMBL/GenBank/DDBJ databases">
        <title>Gill-specific calpain cloning and sequencing from Epinephelus bruneus.</title>
        <authorList>
            <person name="Harikrishnan R."/>
            <person name="Kim J.-S."/>
            <person name="Heo M.-S."/>
        </authorList>
    </citation>
    <scope>NUCLEOTIDE SEQUENCE</scope>
</reference>
<protein>
    <submittedName>
        <fullName evidence="1">Gill-specific calpain</fullName>
    </submittedName>
</protein>
<evidence type="ECO:0000313" key="1">
    <source>
        <dbReference type="EMBL" id="AEM37698.1"/>
    </source>
</evidence>
<sequence length="74" mass="8463">MKKKMRVSIITAGIFSTLHMFCSSGGFCLLSASPQTFIDNIRNCMKFILTRPLLDSSTAWKPLNMFSRRTMQVR</sequence>